<organism evidence="3 4">
    <name type="scientific">Pomacea canaliculata</name>
    <name type="common">Golden apple snail</name>
    <dbReference type="NCBI Taxonomy" id="400727"/>
    <lineage>
        <taxon>Eukaryota</taxon>
        <taxon>Metazoa</taxon>
        <taxon>Spiralia</taxon>
        <taxon>Lophotrochozoa</taxon>
        <taxon>Mollusca</taxon>
        <taxon>Gastropoda</taxon>
        <taxon>Caenogastropoda</taxon>
        <taxon>Architaenioglossa</taxon>
        <taxon>Ampullarioidea</taxon>
        <taxon>Ampullariidae</taxon>
        <taxon>Pomacea</taxon>
    </lineage>
</organism>
<dbReference type="InterPro" id="IPR036400">
    <property type="entry name" value="Cyt_B5-like_heme/steroid_sf"/>
</dbReference>
<dbReference type="Proteomes" id="UP000245119">
    <property type="component" value="Linkage Group LG5"/>
</dbReference>
<dbReference type="GO" id="GO:0012505">
    <property type="term" value="C:endomembrane system"/>
    <property type="evidence" value="ECO:0007669"/>
    <property type="project" value="TreeGrafter"/>
</dbReference>
<dbReference type="PANTHER" id="PTHR10281">
    <property type="entry name" value="MEMBRANE-ASSOCIATED PROGESTERONE RECEPTOR COMPONENT-RELATED"/>
    <property type="match status" value="1"/>
</dbReference>
<dbReference type="OrthoDB" id="10257697at2759"/>
<protein>
    <recommendedName>
        <fullName evidence="2">Cytochrome b5 heme-binding domain-containing protein</fullName>
    </recommendedName>
</protein>
<gene>
    <name evidence="3" type="ORF">C0Q70_10001</name>
</gene>
<dbReference type="GO" id="GO:0016020">
    <property type="term" value="C:membrane"/>
    <property type="evidence" value="ECO:0007669"/>
    <property type="project" value="TreeGrafter"/>
</dbReference>
<keyword evidence="4" id="KW-1185">Reference proteome</keyword>
<dbReference type="Pfam" id="PF00173">
    <property type="entry name" value="Cyt-b5"/>
    <property type="match status" value="1"/>
</dbReference>
<accession>A0A2T7PBD8</accession>
<evidence type="ECO:0000313" key="3">
    <source>
        <dbReference type="EMBL" id="PVD30726.1"/>
    </source>
</evidence>
<dbReference type="PANTHER" id="PTHR10281:SF4">
    <property type="entry name" value="NEUFERRICIN"/>
    <property type="match status" value="1"/>
</dbReference>
<evidence type="ECO:0000313" key="4">
    <source>
        <dbReference type="Proteomes" id="UP000245119"/>
    </source>
</evidence>
<dbReference type="Gene3D" id="3.10.120.10">
    <property type="entry name" value="Cytochrome b5-like heme/steroid binding domain"/>
    <property type="match status" value="1"/>
</dbReference>
<proteinExistence type="inferred from homology"/>
<dbReference type="InterPro" id="IPR050577">
    <property type="entry name" value="MAPR/NEUFC/NENF-like"/>
</dbReference>
<evidence type="ECO:0000256" key="1">
    <source>
        <dbReference type="ARBA" id="ARBA00038357"/>
    </source>
</evidence>
<dbReference type="InterPro" id="IPR001199">
    <property type="entry name" value="Cyt_B5-like_heme/steroid-bd"/>
</dbReference>
<comment type="caution">
    <text evidence="3">The sequence shown here is derived from an EMBL/GenBank/DDBJ whole genome shotgun (WGS) entry which is preliminary data.</text>
</comment>
<sequence>MPVFSGWFPHPSRSERLMTQEELSKYTGEDGTDVYLSILGHIYDVTRGRKHYGPGGGYSFFAGRDASRAFVSGDFENGLTDDLSELTNDNILSLEDWKKFYDKDYIYIGKLIGTFYTAEGKATKVIEEYQNSLLRALDDKKRQEDIDRQFPPCNSEWSQGGHTRVWCSNLSGGIQRSWVGVPRQFNQPGMPNSRPRCVCVRNIGPPSNEMNSMLHTNNGDLDNPNLKPYPLCDTQADSCVIINT</sequence>
<reference evidence="3 4" key="1">
    <citation type="submission" date="2018-04" db="EMBL/GenBank/DDBJ databases">
        <title>The genome of golden apple snail Pomacea canaliculata provides insight into stress tolerance and invasive adaptation.</title>
        <authorList>
            <person name="Liu C."/>
            <person name="Liu B."/>
            <person name="Ren Y."/>
            <person name="Zhang Y."/>
            <person name="Wang H."/>
            <person name="Li S."/>
            <person name="Jiang F."/>
            <person name="Yin L."/>
            <person name="Zhang G."/>
            <person name="Qian W."/>
            <person name="Fan W."/>
        </authorList>
    </citation>
    <scope>NUCLEOTIDE SEQUENCE [LARGE SCALE GENOMIC DNA]</scope>
    <source>
        <strain evidence="3">SZHN2017</strain>
        <tissue evidence="3">Muscle</tissue>
    </source>
</reference>
<dbReference type="FunFam" id="3.10.120.10:FF:000003">
    <property type="entry name" value="membrane-associated progesterone receptor component 1"/>
    <property type="match status" value="1"/>
</dbReference>
<dbReference type="SUPFAM" id="SSF55856">
    <property type="entry name" value="Cytochrome b5-like heme/steroid binding domain"/>
    <property type="match status" value="1"/>
</dbReference>
<dbReference type="SMART" id="SM01117">
    <property type="entry name" value="Cyt-b5"/>
    <property type="match status" value="1"/>
</dbReference>
<dbReference type="STRING" id="400727.A0A2T7PBD8"/>
<comment type="similarity">
    <text evidence="1">Belongs to the cytochrome b5 family. MAPR subfamily.</text>
</comment>
<dbReference type="EMBL" id="PZQS01000005">
    <property type="protein sequence ID" value="PVD30726.1"/>
    <property type="molecule type" value="Genomic_DNA"/>
</dbReference>
<name>A0A2T7PBD8_POMCA</name>
<evidence type="ECO:0000259" key="2">
    <source>
        <dbReference type="SMART" id="SM01117"/>
    </source>
</evidence>
<dbReference type="AlphaFoldDB" id="A0A2T7PBD8"/>
<feature type="domain" description="Cytochrome b5 heme-binding" evidence="2">
    <location>
        <begin position="18"/>
        <end position="112"/>
    </location>
</feature>